<dbReference type="EC" id="1.3.99.-" evidence="9"/>
<keyword evidence="3 5" id="KW-0285">Flavoprotein</keyword>
<dbReference type="FunFam" id="1.20.140.10:FF:000004">
    <property type="entry name" value="Acyl-CoA dehydrogenase FadE25"/>
    <property type="match status" value="1"/>
</dbReference>
<dbReference type="GO" id="GO:0003995">
    <property type="term" value="F:acyl-CoA dehydrogenase activity"/>
    <property type="evidence" value="ECO:0007669"/>
    <property type="project" value="InterPro"/>
</dbReference>
<dbReference type="KEGG" id="parq:DSM112329_01904"/>
<comment type="cofactor">
    <cofactor evidence="1 5">
        <name>FAD</name>
        <dbReference type="ChEBI" id="CHEBI:57692"/>
    </cofactor>
</comment>
<dbReference type="InterPro" id="IPR009075">
    <property type="entry name" value="AcylCo_DH/oxidase_C"/>
</dbReference>
<dbReference type="InterPro" id="IPR006089">
    <property type="entry name" value="Acyl-CoA_DH_CS"/>
</dbReference>
<dbReference type="Pfam" id="PF02770">
    <property type="entry name" value="Acyl-CoA_dh_M"/>
    <property type="match status" value="1"/>
</dbReference>
<accession>A0AAU7AU89</accession>
<dbReference type="PANTHER" id="PTHR43884:SF12">
    <property type="entry name" value="ISOVALERYL-COA DEHYDROGENASE, MITOCHONDRIAL-RELATED"/>
    <property type="match status" value="1"/>
</dbReference>
<gene>
    <name evidence="9" type="primary">acdA_2</name>
    <name evidence="9" type="ORF">DSM112329_01904</name>
</gene>
<evidence type="ECO:0000256" key="1">
    <source>
        <dbReference type="ARBA" id="ARBA00001974"/>
    </source>
</evidence>
<evidence type="ECO:0000256" key="3">
    <source>
        <dbReference type="ARBA" id="ARBA00022630"/>
    </source>
</evidence>
<dbReference type="RefSeq" id="WP_354701582.1">
    <property type="nucleotide sequence ID" value="NZ_CP114014.1"/>
</dbReference>
<dbReference type="PROSITE" id="PS00073">
    <property type="entry name" value="ACYL_COA_DH_2"/>
    <property type="match status" value="1"/>
</dbReference>
<organism evidence="9">
    <name type="scientific">Paraconexibacter sp. AEG42_29</name>
    <dbReference type="NCBI Taxonomy" id="2997339"/>
    <lineage>
        <taxon>Bacteria</taxon>
        <taxon>Bacillati</taxon>
        <taxon>Actinomycetota</taxon>
        <taxon>Thermoleophilia</taxon>
        <taxon>Solirubrobacterales</taxon>
        <taxon>Paraconexibacteraceae</taxon>
        <taxon>Paraconexibacter</taxon>
    </lineage>
</organism>
<protein>
    <submittedName>
        <fullName evidence="9">Acyl-CoA dehydrogenase</fullName>
        <ecNumber evidence="9">1.3.99.-</ecNumber>
    </submittedName>
</protein>
<dbReference type="InterPro" id="IPR006091">
    <property type="entry name" value="Acyl-CoA_Oxase/DH_mid-dom"/>
</dbReference>
<dbReference type="InterPro" id="IPR037069">
    <property type="entry name" value="AcylCoA_DH/ox_N_sf"/>
</dbReference>
<dbReference type="PROSITE" id="PS00072">
    <property type="entry name" value="ACYL_COA_DH_1"/>
    <property type="match status" value="1"/>
</dbReference>
<dbReference type="Gene3D" id="1.10.540.10">
    <property type="entry name" value="Acyl-CoA dehydrogenase/oxidase, N-terminal domain"/>
    <property type="match status" value="1"/>
</dbReference>
<comment type="similarity">
    <text evidence="2 5">Belongs to the acyl-CoA dehydrogenase family.</text>
</comment>
<dbReference type="GO" id="GO:0050660">
    <property type="term" value="F:flavin adenine dinucleotide binding"/>
    <property type="evidence" value="ECO:0007669"/>
    <property type="project" value="InterPro"/>
</dbReference>
<sequence length="385" mass="40240">MTTVTPAPASASANADLTADQTDIRDLARRVATDRVAPFAAEWDREHTFPRELFTELGQLGLLAVDLPAALGGAEAGALAQALVLEELARADAGVGTSLVVHYAVTAILAANCSDEQRARWFPALADGSQLCAFALTEADAGSDTGAIRTRASGGRITGTKQWCTTGSHAAVIAVIAKDDDTPGRISAFLVEPGADGFAVTREEDKLGIRSSNTADLSFDGTPGEYLGEPGSGQRMALAGLGGGRISVAALATGIGQAALDVATRYARERRAFGKPIGAHQAIAHKLADMATDVAAARALTHRAARLKEAGAPHVIEASQAKLFASRVARNNAQEAIQVLGGYGFSRDFPAEKLYRDAKITEIYEGTSEIQRLVISRDLLGDLHV</sequence>
<keyword evidence="5 9" id="KW-0560">Oxidoreductase</keyword>
<evidence type="ECO:0000259" key="8">
    <source>
        <dbReference type="Pfam" id="PF02771"/>
    </source>
</evidence>
<evidence type="ECO:0000259" key="6">
    <source>
        <dbReference type="Pfam" id="PF00441"/>
    </source>
</evidence>
<feature type="domain" description="Acyl-CoA dehydrogenase/oxidase N-terminal" evidence="8">
    <location>
        <begin position="18"/>
        <end position="128"/>
    </location>
</feature>
<evidence type="ECO:0000256" key="4">
    <source>
        <dbReference type="ARBA" id="ARBA00022827"/>
    </source>
</evidence>
<evidence type="ECO:0000256" key="2">
    <source>
        <dbReference type="ARBA" id="ARBA00009347"/>
    </source>
</evidence>
<reference evidence="9" key="1">
    <citation type="submission" date="2022-12" db="EMBL/GenBank/DDBJ databases">
        <title>Paraconexibacter alkalitolerans sp. nov. and Baekduia alba sp. nov., isolated from soil and emended description of the genera Paraconexibacter (Chun et al., 2020) and Baekduia (An et al., 2020).</title>
        <authorList>
            <person name="Vieira S."/>
            <person name="Huber K.J."/>
            <person name="Geppert A."/>
            <person name="Wolf J."/>
            <person name="Neumann-Schaal M."/>
            <person name="Muesken M."/>
            <person name="Overmann J."/>
        </authorList>
    </citation>
    <scope>NUCLEOTIDE SEQUENCE</scope>
    <source>
        <strain evidence="9">AEG42_29</strain>
    </source>
</reference>
<dbReference type="InterPro" id="IPR036250">
    <property type="entry name" value="AcylCo_DH-like_C"/>
</dbReference>
<dbReference type="InterPro" id="IPR046373">
    <property type="entry name" value="Acyl-CoA_Oxase/DH_mid-dom_sf"/>
</dbReference>
<proteinExistence type="inferred from homology"/>
<dbReference type="Gene3D" id="1.20.140.10">
    <property type="entry name" value="Butyryl-CoA Dehydrogenase, subunit A, domain 3"/>
    <property type="match status" value="1"/>
</dbReference>
<dbReference type="FunFam" id="1.10.540.10:FF:000026">
    <property type="entry name" value="Acyl-CoA dehydrogenase medium chain"/>
    <property type="match status" value="1"/>
</dbReference>
<dbReference type="Pfam" id="PF02771">
    <property type="entry name" value="Acyl-CoA_dh_N"/>
    <property type="match status" value="1"/>
</dbReference>
<evidence type="ECO:0000313" key="9">
    <source>
        <dbReference type="EMBL" id="XAY05062.1"/>
    </source>
</evidence>
<dbReference type="SUPFAM" id="SSF56645">
    <property type="entry name" value="Acyl-CoA dehydrogenase NM domain-like"/>
    <property type="match status" value="1"/>
</dbReference>
<dbReference type="EMBL" id="CP114014">
    <property type="protein sequence ID" value="XAY05062.1"/>
    <property type="molecule type" value="Genomic_DNA"/>
</dbReference>
<dbReference type="Pfam" id="PF00441">
    <property type="entry name" value="Acyl-CoA_dh_1"/>
    <property type="match status" value="1"/>
</dbReference>
<evidence type="ECO:0000259" key="7">
    <source>
        <dbReference type="Pfam" id="PF02770"/>
    </source>
</evidence>
<dbReference type="SUPFAM" id="SSF47203">
    <property type="entry name" value="Acyl-CoA dehydrogenase C-terminal domain-like"/>
    <property type="match status" value="1"/>
</dbReference>
<dbReference type="InterPro" id="IPR009100">
    <property type="entry name" value="AcylCoA_DH/oxidase_NM_dom_sf"/>
</dbReference>
<dbReference type="AlphaFoldDB" id="A0AAU7AU89"/>
<dbReference type="InterPro" id="IPR013786">
    <property type="entry name" value="AcylCoA_DH/ox_N"/>
</dbReference>
<dbReference type="Gene3D" id="2.40.110.10">
    <property type="entry name" value="Butyryl-CoA Dehydrogenase, subunit A, domain 2"/>
    <property type="match status" value="1"/>
</dbReference>
<name>A0AAU7AU89_9ACTN</name>
<dbReference type="PANTHER" id="PTHR43884">
    <property type="entry name" value="ACYL-COA DEHYDROGENASE"/>
    <property type="match status" value="1"/>
</dbReference>
<dbReference type="PIRSF" id="PIRSF016578">
    <property type="entry name" value="HsaA"/>
    <property type="match status" value="1"/>
</dbReference>
<evidence type="ECO:0000256" key="5">
    <source>
        <dbReference type="RuleBase" id="RU362125"/>
    </source>
</evidence>
<keyword evidence="4 5" id="KW-0274">FAD</keyword>
<feature type="domain" description="Acyl-CoA oxidase/dehydrogenase middle" evidence="7">
    <location>
        <begin position="133"/>
        <end position="221"/>
    </location>
</feature>
<feature type="domain" description="Acyl-CoA dehydrogenase/oxidase C-terminal" evidence="6">
    <location>
        <begin position="231"/>
        <end position="379"/>
    </location>
</feature>